<dbReference type="Proteomes" id="UP000033008">
    <property type="component" value="Segment"/>
</dbReference>
<gene>
    <name evidence="1" type="ORF">Syn7803US103_138</name>
    <name evidence="2" type="ORF">Syn7803US23_133</name>
</gene>
<dbReference type="OrthoDB" id="26112at10239"/>
<dbReference type="EMBL" id="KJ019089">
    <property type="protein sequence ID" value="AIX28477.1"/>
    <property type="molecule type" value="Genomic_DNA"/>
</dbReference>
<dbReference type="KEGG" id="vg:24171316"/>
<evidence type="ECO:0000313" key="3">
    <source>
        <dbReference type="Proteomes" id="UP000033008"/>
    </source>
</evidence>
<reference evidence="3 4" key="1">
    <citation type="submission" date="2013-12" db="EMBL/GenBank/DDBJ databases">
        <title>Ecological redundancy of diverse viral populations within a natural community.</title>
        <authorList>
            <person name="Gregory A.C."/>
            <person name="LaButti K."/>
            <person name="Copeland A."/>
            <person name="Woyke T."/>
            <person name="Sullivan M.B."/>
        </authorList>
    </citation>
    <scope>NUCLEOTIDE SEQUENCE [LARGE SCALE GENOMIC DNA]</scope>
    <source>
        <strain evidence="1">Syn7803US103</strain>
        <strain evidence="2">Syn7803US23</strain>
    </source>
</reference>
<organism evidence="1 3">
    <name type="scientific">Synechococcus phage ACG-2014j</name>
    <dbReference type="NCBI Taxonomy" id="1493514"/>
    <lineage>
        <taxon>Viruses</taxon>
        <taxon>Duplodnaviria</taxon>
        <taxon>Heunggongvirae</taxon>
        <taxon>Uroviricota</taxon>
        <taxon>Caudoviricetes</taxon>
        <taxon>Pantevenvirales</taxon>
        <taxon>Kyanoviridae</taxon>
        <taxon>Potamoivirus</taxon>
        <taxon>Potamoivirus tusconj</taxon>
    </lineage>
</organism>
<evidence type="ECO:0000313" key="4">
    <source>
        <dbReference type="Proteomes" id="UP000185285"/>
    </source>
</evidence>
<evidence type="ECO:0000313" key="2">
    <source>
        <dbReference type="EMBL" id="AIX28477.1"/>
    </source>
</evidence>
<dbReference type="RefSeq" id="YP_009134120.1">
    <property type="nucleotide sequence ID" value="NC_026926.1"/>
</dbReference>
<evidence type="ECO:0000313" key="1">
    <source>
        <dbReference type="EMBL" id="AIX24033.1"/>
    </source>
</evidence>
<protein>
    <submittedName>
        <fullName evidence="1">Uncharacterized protein</fullName>
    </submittedName>
</protein>
<keyword evidence="4" id="KW-1185">Reference proteome</keyword>
<dbReference type="GeneID" id="24171316"/>
<accession>A0A0E3HCV6</accession>
<sequence>MHHTKQLHGYVNNLAIIEDGEDRKTVKIMGGNGLKLFVKDLDGKVQECYHSNLRLIWDN</sequence>
<proteinExistence type="predicted"/>
<name>A0A0E3HCV6_9CAUD</name>
<dbReference type="Proteomes" id="UP000185285">
    <property type="component" value="Segment"/>
</dbReference>
<dbReference type="EMBL" id="KJ019069">
    <property type="protein sequence ID" value="AIX24033.1"/>
    <property type="molecule type" value="Genomic_DNA"/>
</dbReference>